<name>A0ACB6YZ24_THEGA</name>
<evidence type="ECO:0000313" key="1">
    <source>
        <dbReference type="EMBL" id="KAF9642684.1"/>
    </source>
</evidence>
<organism evidence="1 2">
    <name type="scientific">Thelephora ganbajun</name>
    <name type="common">Ganba fungus</name>
    <dbReference type="NCBI Taxonomy" id="370292"/>
    <lineage>
        <taxon>Eukaryota</taxon>
        <taxon>Fungi</taxon>
        <taxon>Dikarya</taxon>
        <taxon>Basidiomycota</taxon>
        <taxon>Agaricomycotina</taxon>
        <taxon>Agaricomycetes</taxon>
        <taxon>Thelephorales</taxon>
        <taxon>Thelephoraceae</taxon>
        <taxon>Thelephora</taxon>
    </lineage>
</organism>
<reference evidence="1" key="2">
    <citation type="journal article" date="2020" name="Nat. Commun.">
        <title>Large-scale genome sequencing of mycorrhizal fungi provides insights into the early evolution of symbiotic traits.</title>
        <authorList>
            <person name="Miyauchi S."/>
            <person name="Kiss E."/>
            <person name="Kuo A."/>
            <person name="Drula E."/>
            <person name="Kohler A."/>
            <person name="Sanchez-Garcia M."/>
            <person name="Morin E."/>
            <person name="Andreopoulos B."/>
            <person name="Barry K.W."/>
            <person name="Bonito G."/>
            <person name="Buee M."/>
            <person name="Carver A."/>
            <person name="Chen C."/>
            <person name="Cichocki N."/>
            <person name="Clum A."/>
            <person name="Culley D."/>
            <person name="Crous P.W."/>
            <person name="Fauchery L."/>
            <person name="Girlanda M."/>
            <person name="Hayes R.D."/>
            <person name="Keri Z."/>
            <person name="LaButti K."/>
            <person name="Lipzen A."/>
            <person name="Lombard V."/>
            <person name="Magnuson J."/>
            <person name="Maillard F."/>
            <person name="Murat C."/>
            <person name="Nolan M."/>
            <person name="Ohm R.A."/>
            <person name="Pangilinan J."/>
            <person name="Pereira M.F."/>
            <person name="Perotto S."/>
            <person name="Peter M."/>
            <person name="Pfister S."/>
            <person name="Riley R."/>
            <person name="Sitrit Y."/>
            <person name="Stielow J.B."/>
            <person name="Szollosi G."/>
            <person name="Zifcakova L."/>
            <person name="Stursova M."/>
            <person name="Spatafora J.W."/>
            <person name="Tedersoo L."/>
            <person name="Vaario L.M."/>
            <person name="Yamada A."/>
            <person name="Yan M."/>
            <person name="Wang P."/>
            <person name="Xu J."/>
            <person name="Bruns T."/>
            <person name="Baldrian P."/>
            <person name="Vilgalys R."/>
            <person name="Dunand C."/>
            <person name="Henrissat B."/>
            <person name="Grigoriev I.V."/>
            <person name="Hibbett D."/>
            <person name="Nagy L.G."/>
            <person name="Martin F.M."/>
        </authorList>
    </citation>
    <scope>NUCLEOTIDE SEQUENCE</scope>
    <source>
        <strain evidence="1">P2</strain>
    </source>
</reference>
<sequence>MGEKEGETKGMKRKETVNNAGVGHLRATRLRSRPSSDSTFIGSLGGKTTGGTPVLFAEFMLLMLLVRRLEDGVWDGVDGDVADGESIIIITACLRLAPAERDPTWFGMLENVRGPGALSVGKGSMFEVAGGVGDSFLRFPSKRSVEWDGGRRGLDEGEGEEGWVGRCIADRSGGEFGVASPPIIWEH</sequence>
<proteinExistence type="predicted"/>
<protein>
    <submittedName>
        <fullName evidence="1">Uncharacterized protein</fullName>
    </submittedName>
</protein>
<dbReference type="EMBL" id="MU118381">
    <property type="protein sequence ID" value="KAF9642684.1"/>
    <property type="molecule type" value="Genomic_DNA"/>
</dbReference>
<comment type="caution">
    <text evidence="1">The sequence shown here is derived from an EMBL/GenBank/DDBJ whole genome shotgun (WGS) entry which is preliminary data.</text>
</comment>
<evidence type="ECO:0000313" key="2">
    <source>
        <dbReference type="Proteomes" id="UP000886501"/>
    </source>
</evidence>
<reference evidence="1" key="1">
    <citation type="submission" date="2019-10" db="EMBL/GenBank/DDBJ databases">
        <authorList>
            <consortium name="DOE Joint Genome Institute"/>
            <person name="Kuo A."/>
            <person name="Miyauchi S."/>
            <person name="Kiss E."/>
            <person name="Drula E."/>
            <person name="Kohler A."/>
            <person name="Sanchez-Garcia M."/>
            <person name="Andreopoulos B."/>
            <person name="Barry K.W."/>
            <person name="Bonito G."/>
            <person name="Buee M."/>
            <person name="Carver A."/>
            <person name="Chen C."/>
            <person name="Cichocki N."/>
            <person name="Clum A."/>
            <person name="Culley D."/>
            <person name="Crous P.W."/>
            <person name="Fauchery L."/>
            <person name="Girlanda M."/>
            <person name="Hayes R."/>
            <person name="Keri Z."/>
            <person name="Labutti K."/>
            <person name="Lipzen A."/>
            <person name="Lombard V."/>
            <person name="Magnuson J."/>
            <person name="Maillard F."/>
            <person name="Morin E."/>
            <person name="Murat C."/>
            <person name="Nolan M."/>
            <person name="Ohm R."/>
            <person name="Pangilinan J."/>
            <person name="Pereira M."/>
            <person name="Perotto S."/>
            <person name="Peter M."/>
            <person name="Riley R."/>
            <person name="Sitrit Y."/>
            <person name="Stielow B."/>
            <person name="Szollosi G."/>
            <person name="Zifcakova L."/>
            <person name="Stursova M."/>
            <person name="Spatafora J.W."/>
            <person name="Tedersoo L."/>
            <person name="Vaario L.-M."/>
            <person name="Yamada A."/>
            <person name="Yan M."/>
            <person name="Wang P."/>
            <person name="Xu J."/>
            <person name="Bruns T."/>
            <person name="Baldrian P."/>
            <person name="Vilgalys R."/>
            <person name="Henrissat B."/>
            <person name="Grigoriev I.V."/>
            <person name="Hibbett D."/>
            <person name="Nagy L.G."/>
            <person name="Martin F.M."/>
        </authorList>
    </citation>
    <scope>NUCLEOTIDE SEQUENCE</scope>
    <source>
        <strain evidence="1">P2</strain>
    </source>
</reference>
<gene>
    <name evidence="1" type="ORF">BDM02DRAFT_1974009</name>
</gene>
<accession>A0ACB6YZ24</accession>
<dbReference type="Proteomes" id="UP000886501">
    <property type="component" value="Unassembled WGS sequence"/>
</dbReference>
<keyword evidence="2" id="KW-1185">Reference proteome</keyword>